<name>A0A6J6DMP4_9ZZZZ</name>
<reference evidence="1" key="1">
    <citation type="submission" date="2020-05" db="EMBL/GenBank/DDBJ databases">
        <authorList>
            <person name="Chiriac C."/>
            <person name="Salcher M."/>
            <person name="Ghai R."/>
            <person name="Kavagutti S V."/>
        </authorList>
    </citation>
    <scope>NUCLEOTIDE SEQUENCE</scope>
</reference>
<organism evidence="1">
    <name type="scientific">freshwater metagenome</name>
    <dbReference type="NCBI Taxonomy" id="449393"/>
    <lineage>
        <taxon>unclassified sequences</taxon>
        <taxon>metagenomes</taxon>
        <taxon>ecological metagenomes</taxon>
    </lineage>
</organism>
<dbReference type="EMBL" id="CAEZTQ010000016">
    <property type="protein sequence ID" value="CAB4565367.1"/>
    <property type="molecule type" value="Genomic_DNA"/>
</dbReference>
<evidence type="ECO:0000313" key="1">
    <source>
        <dbReference type="EMBL" id="CAB4565367.1"/>
    </source>
</evidence>
<protein>
    <submittedName>
        <fullName evidence="1">Unannotated protein</fullName>
    </submittedName>
</protein>
<gene>
    <name evidence="1" type="ORF">UFOPK1704_00163</name>
</gene>
<accession>A0A6J6DMP4</accession>
<dbReference type="AlphaFoldDB" id="A0A6J6DMP4"/>
<proteinExistence type="predicted"/>
<sequence length="166" mass="18995">MIDGLNCLWHHAVIGCNHQHHNVGDLCTTHTHLGECRVTWGVDECDLLAIFYNLVCTNVLCNAACFTSNHICFTNTVQQCCFTVVNVTHHCDDWWTWLQQFFVVIIGIIEECLQFHLFLLTWINKNDFCSHFKGEQFHLLIAQTHGCGDHLTVFQQETNDVSGCAI</sequence>